<dbReference type="GO" id="GO:0016226">
    <property type="term" value="P:iron-sulfur cluster assembly"/>
    <property type="evidence" value="ECO:0007669"/>
    <property type="project" value="InterPro"/>
</dbReference>
<keyword evidence="4" id="KW-1185">Reference proteome</keyword>
<comment type="similarity">
    <text evidence="1">Belongs to the NifU family.</text>
</comment>
<comment type="caution">
    <text evidence="3">The sequence shown here is derived from an EMBL/GenBank/DDBJ whole genome shotgun (WGS) entry which is preliminary data.</text>
</comment>
<sequence length="190" mass="20478">MFIQTEQTPNPATLMFLPGRTVLEDGTAEFTDPDKAKASPLAEALFAVSGVEAVFLGTEFITVTKNDSHEWSALKPDILAVVMQHFTSGAPVLLDADAPRTGGPAEMESDPADDEIINQIKELLDAKVRPAVARDGGDITYHGFKEGVVYLHMQGACAGCPSSTMTLKQGIENLLRYYIPEITEVRALAV</sequence>
<dbReference type="FunFam" id="3.30.300.130:FF:000001">
    <property type="entry name" value="NFU1 iron-sulfur cluster scaffold"/>
    <property type="match status" value="1"/>
</dbReference>
<evidence type="ECO:0000313" key="4">
    <source>
        <dbReference type="Proteomes" id="UP000324996"/>
    </source>
</evidence>
<dbReference type="Gene3D" id="3.30.1370.70">
    <property type="entry name" value="Scaffold protein Nfu/NifU, N-terminal domain"/>
    <property type="match status" value="1"/>
</dbReference>
<dbReference type="AlphaFoldDB" id="A0A5A7N578"/>
<dbReference type="PIRSF" id="PIRSF036773">
    <property type="entry name" value="HIRIP5"/>
    <property type="match status" value="1"/>
</dbReference>
<protein>
    <submittedName>
        <fullName evidence="3">Iron transporter</fullName>
    </submittedName>
</protein>
<accession>A0A5A7N578</accession>
<evidence type="ECO:0000259" key="2">
    <source>
        <dbReference type="SMART" id="SM00932"/>
    </source>
</evidence>
<dbReference type="Gene3D" id="3.30.300.130">
    <property type="entry name" value="Fe-S cluster assembly (FSCA)"/>
    <property type="match status" value="1"/>
</dbReference>
<proteinExistence type="inferred from homology"/>
<dbReference type="SMART" id="SM00932">
    <property type="entry name" value="Nfu_N"/>
    <property type="match status" value="1"/>
</dbReference>
<dbReference type="FunFam" id="3.30.1370.70:FF:000001">
    <property type="entry name" value="NifU-like protein 4, mitochondrial"/>
    <property type="match status" value="1"/>
</dbReference>
<dbReference type="Pfam" id="PF01106">
    <property type="entry name" value="NifU"/>
    <property type="match status" value="1"/>
</dbReference>
<evidence type="ECO:0000256" key="1">
    <source>
        <dbReference type="ARBA" id="ARBA00006420"/>
    </source>
</evidence>
<dbReference type="Proteomes" id="UP000324996">
    <property type="component" value="Unassembled WGS sequence"/>
</dbReference>
<dbReference type="InterPro" id="IPR035433">
    <property type="entry name" value="NFU1-like"/>
</dbReference>
<organism evidence="3 4">
    <name type="scientific">Iodidimonas nitroreducens</name>
    <dbReference type="NCBI Taxonomy" id="1236968"/>
    <lineage>
        <taxon>Bacteria</taxon>
        <taxon>Pseudomonadati</taxon>
        <taxon>Pseudomonadota</taxon>
        <taxon>Alphaproteobacteria</taxon>
        <taxon>Iodidimonadales</taxon>
        <taxon>Iodidimonadaceae</taxon>
        <taxon>Iodidimonas</taxon>
    </lineage>
</organism>
<gene>
    <name evidence="3" type="ORF">JCM17846_02320</name>
</gene>
<reference evidence="3 4" key="1">
    <citation type="submission" date="2019-09" db="EMBL/GenBank/DDBJ databases">
        <title>NBRP : Genome information of microbial organism related human and environment.</title>
        <authorList>
            <person name="Hattori M."/>
            <person name="Oshima K."/>
            <person name="Inaba H."/>
            <person name="Suda W."/>
            <person name="Sakamoto M."/>
            <person name="Iino T."/>
            <person name="Kitahara M."/>
            <person name="Oshida Y."/>
            <person name="Iida T."/>
            <person name="Kudo T."/>
            <person name="Itoh T."/>
            <person name="Ohkuma M."/>
        </authorList>
    </citation>
    <scope>NUCLEOTIDE SEQUENCE [LARGE SCALE GENOMIC DNA]</scope>
    <source>
        <strain evidence="3 4">Q-1</strain>
    </source>
</reference>
<dbReference type="InterPro" id="IPR036498">
    <property type="entry name" value="Nfu/NifU_N_sf"/>
</dbReference>
<dbReference type="SUPFAM" id="SSF117916">
    <property type="entry name" value="Fe-S cluster assembly (FSCA) domain-like"/>
    <property type="match status" value="1"/>
</dbReference>
<dbReference type="GO" id="GO:0005506">
    <property type="term" value="F:iron ion binding"/>
    <property type="evidence" value="ECO:0007669"/>
    <property type="project" value="InterPro"/>
</dbReference>
<dbReference type="RefSeq" id="WP_042088143.1">
    <property type="nucleotide sequence ID" value="NZ_BKCN01000001.1"/>
</dbReference>
<dbReference type="InterPro" id="IPR014824">
    <property type="entry name" value="Nfu/NifU_N"/>
</dbReference>
<dbReference type="InterPro" id="IPR034904">
    <property type="entry name" value="FSCA_dom_sf"/>
</dbReference>
<dbReference type="GO" id="GO:0051536">
    <property type="term" value="F:iron-sulfur cluster binding"/>
    <property type="evidence" value="ECO:0007669"/>
    <property type="project" value="InterPro"/>
</dbReference>
<dbReference type="PANTHER" id="PTHR11178:SF1">
    <property type="entry name" value="NFU1 IRON-SULFUR CLUSTER SCAFFOLD HOMOLOG, MITOCHONDRIAL"/>
    <property type="match status" value="1"/>
</dbReference>
<feature type="domain" description="Scaffold protein Nfu/NifU N-terminal" evidence="2">
    <location>
        <begin position="3"/>
        <end position="89"/>
    </location>
</feature>
<dbReference type="EMBL" id="BKCN01000001">
    <property type="protein sequence ID" value="GER02550.1"/>
    <property type="molecule type" value="Genomic_DNA"/>
</dbReference>
<evidence type="ECO:0000313" key="3">
    <source>
        <dbReference type="EMBL" id="GER02550.1"/>
    </source>
</evidence>
<dbReference type="PANTHER" id="PTHR11178">
    <property type="entry name" value="IRON-SULFUR CLUSTER SCAFFOLD PROTEIN NFU-RELATED"/>
    <property type="match status" value="1"/>
</dbReference>
<name>A0A5A7N578_9PROT</name>
<dbReference type="Pfam" id="PF08712">
    <property type="entry name" value="Nfu_N"/>
    <property type="match status" value="1"/>
</dbReference>
<dbReference type="SUPFAM" id="SSF110836">
    <property type="entry name" value="Hypothetical protein SAV1430"/>
    <property type="match status" value="1"/>
</dbReference>
<dbReference type="InterPro" id="IPR001075">
    <property type="entry name" value="NIF_FeS_clus_asmbl_NifU_C"/>
</dbReference>